<feature type="compositionally biased region" description="Polar residues" evidence="1">
    <location>
        <begin position="18"/>
        <end position="28"/>
    </location>
</feature>
<comment type="caution">
    <text evidence="2">The sequence shown here is derived from an EMBL/GenBank/DDBJ whole genome shotgun (WGS) entry which is preliminary data.</text>
</comment>
<sequence>MYPQQYPTPAAPPPPQYSNQMGSNSLQETNDDRMGKFQYLVG</sequence>
<dbReference type="EMBL" id="CAJOBJ010142425">
    <property type="protein sequence ID" value="CAF4769205.1"/>
    <property type="molecule type" value="Genomic_DNA"/>
</dbReference>
<gene>
    <name evidence="2" type="ORF">GIL414_LOCUS45880</name>
</gene>
<dbReference type="AlphaFoldDB" id="A0A8S3AXC0"/>
<reference evidence="2" key="1">
    <citation type="submission" date="2021-02" db="EMBL/GenBank/DDBJ databases">
        <authorList>
            <person name="Nowell W R."/>
        </authorList>
    </citation>
    <scope>NUCLEOTIDE SEQUENCE</scope>
</reference>
<accession>A0A8S3AXC0</accession>
<evidence type="ECO:0000313" key="2">
    <source>
        <dbReference type="EMBL" id="CAF4769205.1"/>
    </source>
</evidence>
<organism evidence="2 3">
    <name type="scientific">Rotaria magnacalcarata</name>
    <dbReference type="NCBI Taxonomy" id="392030"/>
    <lineage>
        <taxon>Eukaryota</taxon>
        <taxon>Metazoa</taxon>
        <taxon>Spiralia</taxon>
        <taxon>Gnathifera</taxon>
        <taxon>Rotifera</taxon>
        <taxon>Eurotatoria</taxon>
        <taxon>Bdelloidea</taxon>
        <taxon>Philodinida</taxon>
        <taxon>Philodinidae</taxon>
        <taxon>Rotaria</taxon>
    </lineage>
</organism>
<evidence type="ECO:0000256" key="1">
    <source>
        <dbReference type="SAM" id="MobiDB-lite"/>
    </source>
</evidence>
<evidence type="ECO:0000313" key="3">
    <source>
        <dbReference type="Proteomes" id="UP000681720"/>
    </source>
</evidence>
<feature type="non-terminal residue" evidence="2">
    <location>
        <position position="42"/>
    </location>
</feature>
<name>A0A8S3AXC0_9BILA</name>
<dbReference type="Proteomes" id="UP000681720">
    <property type="component" value="Unassembled WGS sequence"/>
</dbReference>
<proteinExistence type="predicted"/>
<protein>
    <submittedName>
        <fullName evidence="2">Uncharacterized protein</fullName>
    </submittedName>
</protein>
<feature type="region of interest" description="Disordered" evidence="1">
    <location>
        <begin position="1"/>
        <end position="42"/>
    </location>
</feature>